<evidence type="ECO:0000313" key="6">
    <source>
        <dbReference type="EMBL" id="MDM5271918.1"/>
    </source>
</evidence>
<proteinExistence type="predicted"/>
<dbReference type="InterPro" id="IPR052950">
    <property type="entry name" value="CISD"/>
</dbReference>
<comment type="caution">
    <text evidence="6">The sequence shown here is derived from an EMBL/GenBank/DDBJ whole genome shotgun (WGS) entry which is preliminary data.</text>
</comment>
<evidence type="ECO:0000259" key="5">
    <source>
        <dbReference type="SMART" id="SM00704"/>
    </source>
</evidence>
<dbReference type="Proteomes" id="UP001169069">
    <property type="component" value="Unassembled WGS sequence"/>
</dbReference>
<evidence type="ECO:0000313" key="7">
    <source>
        <dbReference type="Proteomes" id="UP001169069"/>
    </source>
</evidence>
<dbReference type="RefSeq" id="WP_289413641.1">
    <property type="nucleotide sequence ID" value="NZ_JAQIBD010000002.1"/>
</dbReference>
<dbReference type="PANTHER" id="PTHR46491">
    <property type="entry name" value="CDGSH IRON SULFUR DOMAIN PROTEIN HOMOLOG"/>
    <property type="match status" value="1"/>
</dbReference>
<evidence type="ECO:0000256" key="4">
    <source>
        <dbReference type="ARBA" id="ARBA00023014"/>
    </source>
</evidence>
<dbReference type="Pfam" id="PF09360">
    <property type="entry name" value="zf-CDGSH"/>
    <property type="match status" value="1"/>
</dbReference>
<dbReference type="SMART" id="SM00704">
    <property type="entry name" value="ZnF_CDGSH"/>
    <property type="match status" value="2"/>
</dbReference>
<keyword evidence="7" id="KW-1185">Reference proteome</keyword>
<keyword evidence="2" id="KW-0479">Metal-binding</keyword>
<name>A0ABT7QYQ7_9BACT</name>
<feature type="domain" description="Iron-binding zinc finger CDGSH type" evidence="5">
    <location>
        <begin position="47"/>
        <end position="82"/>
    </location>
</feature>
<evidence type="ECO:0000256" key="2">
    <source>
        <dbReference type="ARBA" id="ARBA00022723"/>
    </source>
</evidence>
<keyword evidence="3" id="KW-0408">Iron</keyword>
<reference evidence="6" key="1">
    <citation type="submission" date="2023-01" db="EMBL/GenBank/DDBJ databases">
        <title>Sulfurovum sp. zt1-1 genome assembly.</title>
        <authorList>
            <person name="Wang J."/>
        </authorList>
    </citation>
    <scope>NUCLEOTIDE SEQUENCE</scope>
    <source>
        <strain evidence="6">Zt1-1</strain>
    </source>
</reference>
<keyword evidence="4" id="KW-0411">Iron-sulfur</keyword>
<dbReference type="InterPro" id="IPR018967">
    <property type="entry name" value="FeS-contain_CDGSH-typ"/>
</dbReference>
<sequence>MDKPIIADNNPVIASLEEGKSYFFCTCGLAKIQPFCDGSHKGTSLKPLKFTAKATTQKWMCMCKHTGNPPYCDGTHQRFSKEDIGKTID</sequence>
<accession>A0ABT7QYQ7</accession>
<evidence type="ECO:0000256" key="1">
    <source>
        <dbReference type="ARBA" id="ARBA00022714"/>
    </source>
</evidence>
<dbReference type="EMBL" id="JAQIBD010000002">
    <property type="protein sequence ID" value="MDM5271918.1"/>
    <property type="molecule type" value="Genomic_DNA"/>
</dbReference>
<dbReference type="InterPro" id="IPR042216">
    <property type="entry name" value="MitoNEET_CISD"/>
</dbReference>
<keyword evidence="1" id="KW-0001">2Fe-2S</keyword>
<evidence type="ECO:0000256" key="3">
    <source>
        <dbReference type="ARBA" id="ARBA00023004"/>
    </source>
</evidence>
<feature type="domain" description="Iron-binding zinc finger CDGSH type" evidence="5">
    <location>
        <begin position="9"/>
        <end position="46"/>
    </location>
</feature>
<gene>
    <name evidence="6" type="ORF">PGH07_06985</name>
</gene>
<dbReference type="Gene3D" id="3.40.5.90">
    <property type="entry name" value="CDGSH iron-sulfur domain, mitoNEET-type"/>
    <property type="match status" value="2"/>
</dbReference>
<organism evidence="6 7">
    <name type="scientific">Sulfurovum zhangzhouensis</name>
    <dbReference type="NCBI Taxonomy" id="3019067"/>
    <lineage>
        <taxon>Bacteria</taxon>
        <taxon>Pseudomonadati</taxon>
        <taxon>Campylobacterota</taxon>
        <taxon>Epsilonproteobacteria</taxon>
        <taxon>Campylobacterales</taxon>
        <taxon>Sulfurovaceae</taxon>
        <taxon>Sulfurovum</taxon>
    </lineage>
</organism>
<protein>
    <submittedName>
        <fullName evidence="6">CDGSH iron-sulfur domain-containing protein</fullName>
    </submittedName>
</protein>
<dbReference type="PANTHER" id="PTHR46491:SF3">
    <property type="entry name" value="CDGSH IRON-SULFUR DOMAIN-CONTAINING PROTEIN 3, MITOCHONDRIAL"/>
    <property type="match status" value="1"/>
</dbReference>